<dbReference type="InterPro" id="IPR001626">
    <property type="entry name" value="ABC_TroCD"/>
</dbReference>
<evidence type="ECO:0000256" key="3">
    <source>
        <dbReference type="ARBA" id="ARBA00022692"/>
    </source>
</evidence>
<dbReference type="PANTHER" id="PTHR30477">
    <property type="entry name" value="ABC-TRANSPORTER METAL-BINDING PROTEIN"/>
    <property type="match status" value="1"/>
</dbReference>
<feature type="transmembrane region" description="Helical" evidence="7">
    <location>
        <begin position="94"/>
        <end position="113"/>
    </location>
</feature>
<feature type="transmembrane region" description="Helical" evidence="7">
    <location>
        <begin position="68"/>
        <end position="87"/>
    </location>
</feature>
<dbReference type="STRING" id="185761.SAMN05660282_00177"/>
<dbReference type="SUPFAM" id="SSF81345">
    <property type="entry name" value="ABC transporter involved in vitamin B12 uptake, BtuC"/>
    <property type="match status" value="1"/>
</dbReference>
<sequence>MLSSLSEITGLAPYLLRPLIMLIVLGIVSGVVGVLVNLRALEFNAEALVHAVFPGIVAGAVYKGVDFIIPGASVVAIIAAIALTVVGRKKSSEAGTAVVLTSFYAIGIVISLYKGDMSGQLEALMFGRLLEVTDERLMQSILICLVALVLVTATWKEQVFFAFDRVAARATGIPVLAVDIAINAAIAAVVVAASTAVGVLLVIGYFVIPGAAARLVCRTVKGMVAVAMLIGVAGGVCGMWVMNWDTPRQISPQAAVALSIVAMYLLAAIVRNIMKATGHGPAISRGKRIEQAEAKTAADNAAAGAGAAGGGSRVGGAGGVSGGVSGGVRGLGAALSDDATEGTSGRLKV</sequence>
<feature type="transmembrane region" description="Helical" evidence="7">
    <location>
        <begin position="15"/>
        <end position="36"/>
    </location>
</feature>
<comment type="similarity">
    <text evidence="2 6">Belongs to the ABC-3 integral membrane protein family.</text>
</comment>
<evidence type="ECO:0000256" key="7">
    <source>
        <dbReference type="SAM" id="Phobius"/>
    </source>
</evidence>
<organism evidence="8 9">
    <name type="scientific">Corynebacterium spheniscorum</name>
    <dbReference type="NCBI Taxonomy" id="185761"/>
    <lineage>
        <taxon>Bacteria</taxon>
        <taxon>Bacillati</taxon>
        <taxon>Actinomycetota</taxon>
        <taxon>Actinomycetes</taxon>
        <taxon>Mycobacteriales</taxon>
        <taxon>Corynebacteriaceae</taxon>
        <taxon>Corynebacterium</taxon>
    </lineage>
</organism>
<keyword evidence="5 7" id="KW-0472">Membrane</keyword>
<dbReference type="PANTHER" id="PTHR30477:SF13">
    <property type="entry name" value="IRON TRANSPORT SYSTEM MEMBRANE PROTEIN HI_0360-RELATED"/>
    <property type="match status" value="1"/>
</dbReference>
<feature type="transmembrane region" description="Helical" evidence="7">
    <location>
        <begin position="254"/>
        <end position="274"/>
    </location>
</feature>
<comment type="subcellular location">
    <subcellularLocation>
        <location evidence="6">Cell membrane</location>
        <topology evidence="6">Multi-pass membrane protein</topology>
    </subcellularLocation>
    <subcellularLocation>
        <location evidence="1">Membrane</location>
        <topology evidence="1">Multi-pass membrane protein</topology>
    </subcellularLocation>
</comment>
<dbReference type="GO" id="GO:0010043">
    <property type="term" value="P:response to zinc ion"/>
    <property type="evidence" value="ECO:0007669"/>
    <property type="project" value="TreeGrafter"/>
</dbReference>
<gene>
    <name evidence="8" type="ORF">SAMN05660282_00177</name>
</gene>
<dbReference type="EMBL" id="FOPJ01000001">
    <property type="protein sequence ID" value="SFG18327.1"/>
    <property type="molecule type" value="Genomic_DNA"/>
</dbReference>
<proteinExistence type="inferred from homology"/>
<keyword evidence="9" id="KW-1185">Reference proteome</keyword>
<protein>
    <submittedName>
        <fullName evidence="8">ABC-type Mn2+/Zn2+ transport system, permease component</fullName>
    </submittedName>
</protein>
<feature type="transmembrane region" description="Helical" evidence="7">
    <location>
        <begin position="43"/>
        <end position="62"/>
    </location>
</feature>
<dbReference type="GO" id="GO:0055085">
    <property type="term" value="P:transmembrane transport"/>
    <property type="evidence" value="ECO:0007669"/>
    <property type="project" value="InterPro"/>
</dbReference>
<evidence type="ECO:0000313" key="9">
    <source>
        <dbReference type="Proteomes" id="UP000199065"/>
    </source>
</evidence>
<evidence type="ECO:0000256" key="1">
    <source>
        <dbReference type="ARBA" id="ARBA00004141"/>
    </source>
</evidence>
<keyword evidence="6" id="KW-0813">Transport</keyword>
<feature type="transmembrane region" description="Helical" evidence="7">
    <location>
        <begin position="137"/>
        <end position="155"/>
    </location>
</feature>
<dbReference type="Gene3D" id="1.10.3470.10">
    <property type="entry name" value="ABC transporter involved in vitamin B12 uptake, BtuC"/>
    <property type="match status" value="1"/>
</dbReference>
<dbReference type="InterPro" id="IPR037294">
    <property type="entry name" value="ABC_BtuC-like"/>
</dbReference>
<evidence type="ECO:0000313" key="8">
    <source>
        <dbReference type="EMBL" id="SFG18327.1"/>
    </source>
</evidence>
<name>A0A1I2PWF0_9CORY</name>
<feature type="transmembrane region" description="Helical" evidence="7">
    <location>
        <begin position="223"/>
        <end position="242"/>
    </location>
</feature>
<dbReference type="AlphaFoldDB" id="A0A1I2PWF0"/>
<feature type="transmembrane region" description="Helical" evidence="7">
    <location>
        <begin position="196"/>
        <end position="216"/>
    </location>
</feature>
<evidence type="ECO:0000256" key="4">
    <source>
        <dbReference type="ARBA" id="ARBA00022989"/>
    </source>
</evidence>
<accession>A0A1I2PWF0</accession>
<evidence type="ECO:0000256" key="2">
    <source>
        <dbReference type="ARBA" id="ARBA00008034"/>
    </source>
</evidence>
<evidence type="ECO:0000256" key="5">
    <source>
        <dbReference type="ARBA" id="ARBA00023136"/>
    </source>
</evidence>
<dbReference type="Pfam" id="PF00950">
    <property type="entry name" value="ABC-3"/>
    <property type="match status" value="1"/>
</dbReference>
<reference evidence="8 9" key="1">
    <citation type="submission" date="2016-10" db="EMBL/GenBank/DDBJ databases">
        <authorList>
            <person name="de Groot N.N."/>
        </authorList>
    </citation>
    <scope>NUCLEOTIDE SEQUENCE [LARGE SCALE GENOMIC DNA]</scope>
    <source>
        <strain>J11</strain>
        <strain evidence="9">PG 39</strain>
    </source>
</reference>
<keyword evidence="4 7" id="KW-1133">Transmembrane helix</keyword>
<feature type="transmembrane region" description="Helical" evidence="7">
    <location>
        <begin position="167"/>
        <end position="190"/>
    </location>
</feature>
<keyword evidence="3 6" id="KW-0812">Transmembrane</keyword>
<dbReference type="GO" id="GO:0043190">
    <property type="term" value="C:ATP-binding cassette (ABC) transporter complex"/>
    <property type="evidence" value="ECO:0007669"/>
    <property type="project" value="InterPro"/>
</dbReference>
<evidence type="ECO:0000256" key="6">
    <source>
        <dbReference type="RuleBase" id="RU003943"/>
    </source>
</evidence>
<dbReference type="Proteomes" id="UP000199065">
    <property type="component" value="Unassembled WGS sequence"/>
</dbReference>